<dbReference type="PaxDb" id="3880-AES65291"/>
<reference evidence="2 4" key="4">
    <citation type="journal article" date="2014" name="BMC Genomics">
        <title>An improved genome release (version Mt4.0) for the model legume Medicago truncatula.</title>
        <authorList>
            <person name="Tang H."/>
            <person name="Krishnakumar V."/>
            <person name="Bidwell S."/>
            <person name="Rosen B."/>
            <person name="Chan A."/>
            <person name="Zhou S."/>
            <person name="Gentzbittel L."/>
            <person name="Childs K.L."/>
            <person name="Yandell M."/>
            <person name="Gundlach H."/>
            <person name="Mayer K.F."/>
            <person name="Schwartz D.C."/>
            <person name="Town C.D."/>
        </authorList>
    </citation>
    <scope>GENOME REANNOTATION</scope>
    <source>
        <strain evidence="3 4">cv. Jemalong A17</strain>
    </source>
</reference>
<organism evidence="1">
    <name type="scientific">Medicago truncatula</name>
    <name type="common">Barrel medic</name>
    <name type="synonym">Medicago tribuloides</name>
    <dbReference type="NCBI Taxonomy" id="3880"/>
    <lineage>
        <taxon>Eukaryota</taxon>
        <taxon>Viridiplantae</taxon>
        <taxon>Streptophyta</taxon>
        <taxon>Embryophyta</taxon>
        <taxon>Tracheophyta</taxon>
        <taxon>Spermatophyta</taxon>
        <taxon>Magnoliopsida</taxon>
        <taxon>eudicotyledons</taxon>
        <taxon>Gunneridae</taxon>
        <taxon>Pentapetalae</taxon>
        <taxon>rosids</taxon>
        <taxon>fabids</taxon>
        <taxon>Fabales</taxon>
        <taxon>Fabaceae</taxon>
        <taxon>Papilionoideae</taxon>
        <taxon>50 kb inversion clade</taxon>
        <taxon>NPAAA clade</taxon>
        <taxon>Hologalegina</taxon>
        <taxon>IRL clade</taxon>
        <taxon>Trifolieae</taxon>
        <taxon>Medicago</taxon>
    </lineage>
</organism>
<dbReference type="EMBL" id="AC149130">
    <property type="protein sequence ID" value="ABD28632.1"/>
    <property type="molecule type" value="Genomic_DNA"/>
</dbReference>
<evidence type="ECO:0000313" key="3">
    <source>
        <dbReference type="EnsemblPlants" id="AES65291"/>
    </source>
</evidence>
<dbReference type="EMBL" id="CM001218">
    <property type="protein sequence ID" value="AES65291.1"/>
    <property type="molecule type" value="Genomic_DNA"/>
</dbReference>
<dbReference type="EnsemblPlants" id="AES65291">
    <property type="protein sequence ID" value="AES65291"/>
    <property type="gene ID" value="MTR_2g037700"/>
</dbReference>
<accession>Q2HUN1</accession>
<sequence length="79" mass="9341">MKMFLRQLTTEVRNRLQLTTEETSAVNCRRKKEKKRGTHQISIRIALSSMLHISNTSPFSSAASRPRINEKQEFPYFWQ</sequence>
<dbReference type="HOGENOM" id="CLU_2609611_0_0_1"/>
<dbReference type="Proteomes" id="UP000002051">
    <property type="component" value="Chromosome 2"/>
</dbReference>
<evidence type="ECO:0000313" key="2">
    <source>
        <dbReference type="EMBL" id="AES65291.1"/>
    </source>
</evidence>
<reference evidence="1" key="2">
    <citation type="submission" date="2007-03" db="EMBL/GenBank/DDBJ databases">
        <authorList>
            <consortium name="The International Medicago Genome Annotation Group"/>
        </authorList>
    </citation>
    <scope>NUCLEOTIDE SEQUENCE</scope>
</reference>
<name>Q2HUN1_MEDTR</name>
<evidence type="ECO:0000313" key="4">
    <source>
        <dbReference type="Proteomes" id="UP000002051"/>
    </source>
</evidence>
<proteinExistence type="predicted"/>
<reference evidence="1" key="1">
    <citation type="submission" date="2004-07" db="EMBL/GenBank/DDBJ databases">
        <authorList>
            <person name="Town C.D."/>
        </authorList>
    </citation>
    <scope>NUCLEOTIDE SEQUENCE</scope>
</reference>
<protein>
    <submittedName>
        <fullName evidence="1 3">Uncharacterized protein</fullName>
    </submittedName>
</protein>
<reference evidence="3" key="5">
    <citation type="submission" date="2015-04" db="UniProtKB">
        <authorList>
            <consortium name="EnsemblPlants"/>
        </authorList>
    </citation>
    <scope>IDENTIFICATION</scope>
    <source>
        <strain evidence="3">cv. Jemalong A17</strain>
    </source>
</reference>
<dbReference type="AlphaFoldDB" id="Q2HUN1"/>
<gene>
    <name evidence="2" type="ordered locus">MTR_2g037700</name>
    <name evidence="1" type="ORF">MtrDRAFT_AC149130g26v2</name>
</gene>
<keyword evidence="4" id="KW-1185">Reference proteome</keyword>
<reference evidence="2 4" key="3">
    <citation type="journal article" date="2011" name="Nature">
        <title>The Medicago genome provides insight into the evolution of rhizobial symbioses.</title>
        <authorList>
            <person name="Young N.D."/>
            <person name="Debelle F."/>
            <person name="Oldroyd G.E."/>
            <person name="Geurts R."/>
            <person name="Cannon S.B."/>
            <person name="Udvardi M.K."/>
            <person name="Benedito V.A."/>
            <person name="Mayer K.F."/>
            <person name="Gouzy J."/>
            <person name="Schoof H."/>
            <person name="Van de Peer Y."/>
            <person name="Proost S."/>
            <person name="Cook D.R."/>
            <person name="Meyers B.C."/>
            <person name="Spannagl M."/>
            <person name="Cheung F."/>
            <person name="De Mita S."/>
            <person name="Krishnakumar V."/>
            <person name="Gundlach H."/>
            <person name="Zhou S."/>
            <person name="Mudge J."/>
            <person name="Bharti A.K."/>
            <person name="Murray J.D."/>
            <person name="Naoumkina M.A."/>
            <person name="Rosen B."/>
            <person name="Silverstein K.A."/>
            <person name="Tang H."/>
            <person name="Rombauts S."/>
            <person name="Zhao P.X."/>
            <person name="Zhou P."/>
            <person name="Barbe V."/>
            <person name="Bardou P."/>
            <person name="Bechner M."/>
            <person name="Bellec A."/>
            <person name="Berger A."/>
            <person name="Berges H."/>
            <person name="Bidwell S."/>
            <person name="Bisseling T."/>
            <person name="Choisne N."/>
            <person name="Couloux A."/>
            <person name="Denny R."/>
            <person name="Deshpande S."/>
            <person name="Dai X."/>
            <person name="Doyle J.J."/>
            <person name="Dudez A.M."/>
            <person name="Farmer A.D."/>
            <person name="Fouteau S."/>
            <person name="Franken C."/>
            <person name="Gibelin C."/>
            <person name="Gish J."/>
            <person name="Goldstein S."/>
            <person name="Gonzalez A.J."/>
            <person name="Green P.J."/>
            <person name="Hallab A."/>
            <person name="Hartog M."/>
            <person name="Hua A."/>
            <person name="Humphray S.J."/>
            <person name="Jeong D.H."/>
            <person name="Jing Y."/>
            <person name="Jocker A."/>
            <person name="Kenton S.M."/>
            <person name="Kim D.J."/>
            <person name="Klee K."/>
            <person name="Lai H."/>
            <person name="Lang C."/>
            <person name="Lin S."/>
            <person name="Macmil S.L."/>
            <person name="Magdelenat G."/>
            <person name="Matthews L."/>
            <person name="McCorrison J."/>
            <person name="Monaghan E.L."/>
            <person name="Mun J.H."/>
            <person name="Najar F.Z."/>
            <person name="Nicholson C."/>
            <person name="Noirot C."/>
            <person name="O'Bleness M."/>
            <person name="Paule C.R."/>
            <person name="Poulain J."/>
            <person name="Prion F."/>
            <person name="Qin B."/>
            <person name="Qu C."/>
            <person name="Retzel E.F."/>
            <person name="Riddle C."/>
            <person name="Sallet E."/>
            <person name="Samain S."/>
            <person name="Samson N."/>
            <person name="Sanders I."/>
            <person name="Saurat O."/>
            <person name="Scarpelli C."/>
            <person name="Schiex T."/>
            <person name="Segurens B."/>
            <person name="Severin A.J."/>
            <person name="Sherrier D.J."/>
            <person name="Shi R."/>
            <person name="Sims S."/>
            <person name="Singer S.R."/>
            <person name="Sinharoy S."/>
            <person name="Sterck L."/>
            <person name="Viollet A."/>
            <person name="Wang B.B."/>
            <person name="Wang K."/>
            <person name="Wang M."/>
            <person name="Wang X."/>
            <person name="Warfsmann J."/>
            <person name="Weissenbach J."/>
            <person name="White D.D."/>
            <person name="White J.D."/>
            <person name="Wiley G.B."/>
            <person name="Wincker P."/>
            <person name="Xing Y."/>
            <person name="Yang L."/>
            <person name="Yao Z."/>
            <person name="Ying F."/>
            <person name="Zhai J."/>
            <person name="Zhou L."/>
            <person name="Zuber A."/>
            <person name="Denarie J."/>
            <person name="Dixon R.A."/>
            <person name="May G.D."/>
            <person name="Schwartz D.C."/>
            <person name="Rogers J."/>
            <person name="Quetier F."/>
            <person name="Town C.D."/>
            <person name="Roe B.A."/>
        </authorList>
    </citation>
    <scope>NUCLEOTIDE SEQUENCE [LARGE SCALE GENOMIC DNA]</scope>
    <source>
        <strain evidence="2">A17</strain>
        <strain evidence="3 4">cv. Jemalong A17</strain>
    </source>
</reference>
<evidence type="ECO:0000313" key="1">
    <source>
        <dbReference type="EMBL" id="ABD28632.1"/>
    </source>
</evidence>